<dbReference type="EMBL" id="JAULSW010000002">
    <property type="protein sequence ID" value="KAK3391292.1"/>
    <property type="molecule type" value="Genomic_DNA"/>
</dbReference>
<protein>
    <submittedName>
        <fullName evidence="2">Uncharacterized protein</fullName>
    </submittedName>
</protein>
<reference evidence="2" key="2">
    <citation type="submission" date="2023-06" db="EMBL/GenBank/DDBJ databases">
        <authorList>
            <consortium name="Lawrence Berkeley National Laboratory"/>
            <person name="Haridas S."/>
            <person name="Hensen N."/>
            <person name="Bonometti L."/>
            <person name="Westerberg I."/>
            <person name="Brannstrom I.O."/>
            <person name="Guillou S."/>
            <person name="Cros-Aarteil S."/>
            <person name="Calhoun S."/>
            <person name="Kuo A."/>
            <person name="Mondo S."/>
            <person name="Pangilinan J."/>
            <person name="Riley R."/>
            <person name="LaButti K."/>
            <person name="Andreopoulos B."/>
            <person name="Lipzen A."/>
            <person name="Chen C."/>
            <person name="Yanf M."/>
            <person name="Daum C."/>
            <person name="Ng V."/>
            <person name="Clum A."/>
            <person name="Steindorff A."/>
            <person name="Ohm R."/>
            <person name="Martin F."/>
            <person name="Silar P."/>
            <person name="Natvig D."/>
            <person name="Lalanne C."/>
            <person name="Gautier V."/>
            <person name="Ament-velasquez S.L."/>
            <person name="Kruys A."/>
            <person name="Hutchinson M.I."/>
            <person name="Powell A.J."/>
            <person name="Barry K."/>
            <person name="Miller A.N."/>
            <person name="Grigoriev I.V."/>
            <person name="Debuchy R."/>
            <person name="Gladieux P."/>
            <person name="Thoren M.H."/>
            <person name="Johannesson H."/>
        </authorList>
    </citation>
    <scope>NUCLEOTIDE SEQUENCE</scope>
    <source>
        <strain evidence="2">CBS 232.78</strain>
    </source>
</reference>
<keyword evidence="3" id="KW-1185">Reference proteome</keyword>
<dbReference type="Proteomes" id="UP001285441">
    <property type="component" value="Unassembled WGS sequence"/>
</dbReference>
<gene>
    <name evidence="2" type="ORF">B0H63DRAFT_508451</name>
</gene>
<comment type="caution">
    <text evidence="2">The sequence shown here is derived from an EMBL/GenBank/DDBJ whole genome shotgun (WGS) entry which is preliminary data.</text>
</comment>
<feature type="region of interest" description="Disordered" evidence="1">
    <location>
        <begin position="118"/>
        <end position="137"/>
    </location>
</feature>
<evidence type="ECO:0000313" key="2">
    <source>
        <dbReference type="EMBL" id="KAK3391292.1"/>
    </source>
</evidence>
<reference evidence="2" key="1">
    <citation type="journal article" date="2023" name="Mol. Phylogenet. Evol.">
        <title>Genome-scale phylogeny and comparative genomics of the fungal order Sordariales.</title>
        <authorList>
            <person name="Hensen N."/>
            <person name="Bonometti L."/>
            <person name="Westerberg I."/>
            <person name="Brannstrom I.O."/>
            <person name="Guillou S."/>
            <person name="Cros-Aarteil S."/>
            <person name="Calhoun S."/>
            <person name="Haridas S."/>
            <person name="Kuo A."/>
            <person name="Mondo S."/>
            <person name="Pangilinan J."/>
            <person name="Riley R."/>
            <person name="LaButti K."/>
            <person name="Andreopoulos B."/>
            <person name="Lipzen A."/>
            <person name="Chen C."/>
            <person name="Yan M."/>
            <person name="Daum C."/>
            <person name="Ng V."/>
            <person name="Clum A."/>
            <person name="Steindorff A."/>
            <person name="Ohm R.A."/>
            <person name="Martin F."/>
            <person name="Silar P."/>
            <person name="Natvig D.O."/>
            <person name="Lalanne C."/>
            <person name="Gautier V."/>
            <person name="Ament-Velasquez S.L."/>
            <person name="Kruys A."/>
            <person name="Hutchinson M.I."/>
            <person name="Powell A.J."/>
            <person name="Barry K."/>
            <person name="Miller A.N."/>
            <person name="Grigoriev I.V."/>
            <person name="Debuchy R."/>
            <person name="Gladieux P."/>
            <person name="Hiltunen Thoren M."/>
            <person name="Johannesson H."/>
        </authorList>
    </citation>
    <scope>NUCLEOTIDE SEQUENCE</scope>
    <source>
        <strain evidence="2">CBS 232.78</strain>
    </source>
</reference>
<proteinExistence type="predicted"/>
<name>A0AAE0P156_9PEZI</name>
<accession>A0AAE0P156</accession>
<sequence length="137" mass="14762">MRYSDMSSLKRASSVCLSIICQRRSREAEVPNRGPPALPAPLRSSNYKFSAEQARTVPPEEDHIRPLPGAFAKTTPDGYNVSELQGRAPGVVGVGSRRKDCGVRGPEHLEDPARVLEMPGSSVIGGPPLIETALSRN</sequence>
<organism evidence="2 3">
    <name type="scientific">Podospora didyma</name>
    <dbReference type="NCBI Taxonomy" id="330526"/>
    <lineage>
        <taxon>Eukaryota</taxon>
        <taxon>Fungi</taxon>
        <taxon>Dikarya</taxon>
        <taxon>Ascomycota</taxon>
        <taxon>Pezizomycotina</taxon>
        <taxon>Sordariomycetes</taxon>
        <taxon>Sordariomycetidae</taxon>
        <taxon>Sordariales</taxon>
        <taxon>Podosporaceae</taxon>
        <taxon>Podospora</taxon>
    </lineage>
</organism>
<evidence type="ECO:0000256" key="1">
    <source>
        <dbReference type="SAM" id="MobiDB-lite"/>
    </source>
</evidence>
<dbReference type="AlphaFoldDB" id="A0AAE0P156"/>
<evidence type="ECO:0000313" key="3">
    <source>
        <dbReference type="Proteomes" id="UP001285441"/>
    </source>
</evidence>